<dbReference type="KEGG" id="slk:SLUN_01125"/>
<dbReference type="InterPro" id="IPR056947">
    <property type="entry name" value="Pepco_dom"/>
</dbReference>
<organism evidence="2 3">
    <name type="scientific">Streptomyces lunaelactis</name>
    <dbReference type="NCBI Taxonomy" id="1535768"/>
    <lineage>
        <taxon>Bacteria</taxon>
        <taxon>Bacillati</taxon>
        <taxon>Actinomycetota</taxon>
        <taxon>Actinomycetes</taxon>
        <taxon>Kitasatosporales</taxon>
        <taxon>Streptomycetaceae</taxon>
        <taxon>Streptomyces</taxon>
    </lineage>
</organism>
<dbReference type="Proteomes" id="UP000244201">
    <property type="component" value="Chromosome"/>
</dbReference>
<evidence type="ECO:0000313" key="3">
    <source>
        <dbReference type="Proteomes" id="UP000244201"/>
    </source>
</evidence>
<accession>A0A2R4SW07</accession>
<gene>
    <name evidence="2" type="ORF">SLUN_01125</name>
</gene>
<reference evidence="2 3" key="1">
    <citation type="submission" date="2018-01" db="EMBL/GenBank/DDBJ databases">
        <title>Complete genome sequence of Streptomyces lunaelactis MM109T, a Ferroverdin A producer isolated from cave moonmilk deposits.</title>
        <authorList>
            <person name="Naome A."/>
            <person name="Martinet L."/>
            <person name="Maciejewska M."/>
            <person name="Anderssen S."/>
            <person name="Adam D."/>
            <person name="Tenconi E."/>
            <person name="Deflandre B."/>
            <person name="Arguelles-Arias A."/>
            <person name="Calusinska M."/>
            <person name="Copieters W."/>
            <person name="Karim L."/>
            <person name="Hanikenne M."/>
            <person name="Baurain D."/>
            <person name="van Wezel G."/>
            <person name="Smargiasso N."/>
            <person name="de Pauw E."/>
            <person name="Delfosse P."/>
            <person name="Rigali S."/>
        </authorList>
    </citation>
    <scope>NUCLEOTIDE SEQUENCE [LARGE SCALE GENOMIC DNA]</scope>
    <source>
        <strain evidence="2 3">MM109</strain>
    </source>
</reference>
<feature type="domain" description="Pepco" evidence="1">
    <location>
        <begin position="13"/>
        <end position="94"/>
    </location>
</feature>
<dbReference type="AlphaFoldDB" id="A0A2R4SW07"/>
<evidence type="ECO:0000259" key="1">
    <source>
        <dbReference type="Pfam" id="PF24393"/>
    </source>
</evidence>
<keyword evidence="3" id="KW-1185">Reference proteome</keyword>
<evidence type="ECO:0000313" key="2">
    <source>
        <dbReference type="EMBL" id="AVZ71060.1"/>
    </source>
</evidence>
<dbReference type="EMBL" id="CP026304">
    <property type="protein sequence ID" value="AVZ71060.1"/>
    <property type="molecule type" value="Genomic_DNA"/>
</dbReference>
<proteinExistence type="predicted"/>
<sequence length="98" mass="10585">MLGLEDSDDRSWLKRPQEWRVGRAEIPVDVFQHRVTGFLDSMRSIIAGLSVNCGEFQLNEVTISAEVSAKGQISLLGSGGELAGSSSLTFTFTRGIPG</sequence>
<name>A0A2R4SW07_9ACTN</name>
<protein>
    <recommendedName>
        <fullName evidence="1">Pepco domain-containing protein</fullName>
    </recommendedName>
</protein>
<dbReference type="Pfam" id="PF24393">
    <property type="entry name" value="Pepco"/>
    <property type="match status" value="1"/>
</dbReference>
<dbReference type="RefSeq" id="WP_108146756.1">
    <property type="nucleotide sequence ID" value="NZ_JABSUC010000029.1"/>
</dbReference>